<dbReference type="Pfam" id="PF22725">
    <property type="entry name" value="GFO_IDH_MocA_C3"/>
    <property type="match status" value="1"/>
</dbReference>
<organism evidence="4 5">
    <name type="scientific">Paenibacillus mendelii</name>
    <dbReference type="NCBI Taxonomy" id="206163"/>
    <lineage>
        <taxon>Bacteria</taxon>
        <taxon>Bacillati</taxon>
        <taxon>Bacillota</taxon>
        <taxon>Bacilli</taxon>
        <taxon>Bacillales</taxon>
        <taxon>Paenibacillaceae</taxon>
        <taxon>Paenibacillus</taxon>
    </lineage>
</organism>
<name>A0ABV6J5H1_9BACL</name>
<dbReference type="EMBL" id="JBHLVF010000010">
    <property type="protein sequence ID" value="MFC0391130.1"/>
    <property type="molecule type" value="Genomic_DNA"/>
</dbReference>
<dbReference type="RefSeq" id="WP_204818204.1">
    <property type="nucleotide sequence ID" value="NZ_JANHOF010000004.1"/>
</dbReference>
<comment type="caution">
    <text evidence="4">The sequence shown here is derived from an EMBL/GenBank/DDBJ whole genome shotgun (WGS) entry which is preliminary data.</text>
</comment>
<proteinExistence type="predicted"/>
<dbReference type="InterPro" id="IPR036291">
    <property type="entry name" value="NAD(P)-bd_dom_sf"/>
</dbReference>
<sequence length="364" mass="40460">MKPVRFAILGFGNIAKTHMTALRALPIIKKTPVIPVLDTLVTRRPDVHAAQAEAIGFRRVTASTQEAAADEAVDIFDVCTPNANHYEDVTEAIQGGKSIYCEKPVTESYDKSRELVHRMNNSGSVALEQLAFTYRYHPAVMRIKKWLEEGIIGDVLQCKVSYRRSGYLNPDRPITWRLQSGMSGGGAISDLGVHVLDLIRHWFGELVDVRGKTNAYVKQRPDETGALINIDVDDWAMMHYTTTSDVSGIVEVSRIALGSDAYDIQIVGTRGSITCDLERQLVPHVHLLKGGIPVLPVPEALSLLPDDKTTMGIAVDTHFAALNHFLWRFADEDRWPGLAPSMADGVEVEYWIDRVLQENKGWTS</sequence>
<dbReference type="SUPFAM" id="SSF55347">
    <property type="entry name" value="Glyceraldehyde-3-phosphate dehydrogenase-like, C-terminal domain"/>
    <property type="match status" value="1"/>
</dbReference>
<dbReference type="Proteomes" id="UP001589818">
    <property type="component" value="Unassembled WGS sequence"/>
</dbReference>
<dbReference type="Pfam" id="PF01408">
    <property type="entry name" value="GFO_IDH_MocA"/>
    <property type="match status" value="1"/>
</dbReference>
<dbReference type="PANTHER" id="PTHR43818:SF11">
    <property type="entry name" value="BCDNA.GH03377"/>
    <property type="match status" value="1"/>
</dbReference>
<dbReference type="InterPro" id="IPR050463">
    <property type="entry name" value="Gfo/Idh/MocA_oxidrdct_glycsds"/>
</dbReference>
<keyword evidence="1" id="KW-0560">Oxidoreductase</keyword>
<evidence type="ECO:0000259" key="3">
    <source>
        <dbReference type="Pfam" id="PF22725"/>
    </source>
</evidence>
<reference evidence="4 5" key="1">
    <citation type="submission" date="2024-09" db="EMBL/GenBank/DDBJ databases">
        <authorList>
            <person name="Sun Q."/>
            <person name="Mori K."/>
        </authorList>
    </citation>
    <scope>NUCLEOTIDE SEQUENCE [LARGE SCALE GENOMIC DNA]</scope>
    <source>
        <strain evidence="4 5">CCM 4839</strain>
    </source>
</reference>
<feature type="domain" description="GFO/IDH/MocA-like oxidoreductase" evidence="3">
    <location>
        <begin position="141"/>
        <end position="273"/>
    </location>
</feature>
<dbReference type="Gene3D" id="3.30.360.10">
    <property type="entry name" value="Dihydrodipicolinate Reductase, domain 2"/>
    <property type="match status" value="1"/>
</dbReference>
<evidence type="ECO:0000313" key="5">
    <source>
        <dbReference type="Proteomes" id="UP001589818"/>
    </source>
</evidence>
<gene>
    <name evidence="4" type="ORF">ACFFJ8_07045</name>
</gene>
<dbReference type="InterPro" id="IPR000683">
    <property type="entry name" value="Gfo/Idh/MocA-like_OxRdtase_N"/>
</dbReference>
<dbReference type="Gene3D" id="3.40.50.720">
    <property type="entry name" value="NAD(P)-binding Rossmann-like Domain"/>
    <property type="match status" value="1"/>
</dbReference>
<evidence type="ECO:0000259" key="2">
    <source>
        <dbReference type="Pfam" id="PF01408"/>
    </source>
</evidence>
<evidence type="ECO:0000256" key="1">
    <source>
        <dbReference type="ARBA" id="ARBA00023002"/>
    </source>
</evidence>
<protein>
    <submittedName>
        <fullName evidence="4">Gfo/Idh/MocA family protein</fullName>
    </submittedName>
</protein>
<dbReference type="SUPFAM" id="SSF51735">
    <property type="entry name" value="NAD(P)-binding Rossmann-fold domains"/>
    <property type="match status" value="1"/>
</dbReference>
<dbReference type="InterPro" id="IPR055170">
    <property type="entry name" value="GFO_IDH_MocA-like_dom"/>
</dbReference>
<dbReference type="PANTHER" id="PTHR43818">
    <property type="entry name" value="BCDNA.GH03377"/>
    <property type="match status" value="1"/>
</dbReference>
<keyword evidence="5" id="KW-1185">Reference proteome</keyword>
<accession>A0ABV6J5H1</accession>
<feature type="domain" description="Gfo/Idh/MocA-like oxidoreductase N-terminal" evidence="2">
    <location>
        <begin position="4"/>
        <end position="125"/>
    </location>
</feature>
<evidence type="ECO:0000313" key="4">
    <source>
        <dbReference type="EMBL" id="MFC0391130.1"/>
    </source>
</evidence>